<dbReference type="InterPro" id="IPR030846">
    <property type="entry name" value="DnaG_bac"/>
</dbReference>
<evidence type="ECO:0000313" key="14">
    <source>
        <dbReference type="EMBL" id="OUP16797.1"/>
    </source>
</evidence>
<dbReference type="InterPro" id="IPR050219">
    <property type="entry name" value="DnaG_primase"/>
</dbReference>
<dbReference type="FunFam" id="3.90.580.10:FF:000001">
    <property type="entry name" value="DNA primase"/>
    <property type="match status" value="1"/>
</dbReference>
<dbReference type="Gene3D" id="3.40.1360.10">
    <property type="match status" value="1"/>
</dbReference>
<keyword evidence="9" id="KW-0460">Magnesium</keyword>
<evidence type="ECO:0000259" key="13">
    <source>
        <dbReference type="PROSITE" id="PS50880"/>
    </source>
</evidence>
<comment type="domain">
    <text evidence="12">Contains an N-terminal zinc-binding domain, a central core domain that contains the primase activity, and a C-terminal DnaB-binding domain.</text>
</comment>
<reference evidence="15" key="1">
    <citation type="submission" date="2017-04" db="EMBL/GenBank/DDBJ databases">
        <title>Function of individual gut microbiota members based on whole genome sequencing of pure cultures obtained from chicken caecum.</title>
        <authorList>
            <person name="Medvecky M."/>
            <person name="Cejkova D."/>
            <person name="Polansky O."/>
            <person name="Karasova D."/>
            <person name="Kubasova T."/>
            <person name="Cizek A."/>
            <person name="Rychlik I."/>
        </authorList>
    </citation>
    <scope>NUCLEOTIDE SEQUENCE [LARGE SCALE GENOMIC DNA]</scope>
    <source>
        <strain evidence="15">An199</strain>
    </source>
</reference>
<dbReference type="SMART" id="SM00400">
    <property type="entry name" value="ZnF_CHCC"/>
    <property type="match status" value="1"/>
</dbReference>
<keyword evidence="7 12" id="KW-0863">Zinc-finger</keyword>
<evidence type="ECO:0000256" key="7">
    <source>
        <dbReference type="ARBA" id="ARBA00022771"/>
    </source>
</evidence>
<keyword evidence="5 12" id="KW-0235">DNA replication</keyword>
<dbReference type="NCBIfam" id="TIGR01391">
    <property type="entry name" value="dnaG"/>
    <property type="match status" value="1"/>
</dbReference>
<feature type="domain" description="Toprim" evidence="13">
    <location>
        <begin position="254"/>
        <end position="335"/>
    </location>
</feature>
<evidence type="ECO:0000256" key="3">
    <source>
        <dbReference type="ARBA" id="ARBA00022679"/>
    </source>
</evidence>
<dbReference type="GO" id="GO:0008270">
    <property type="term" value="F:zinc ion binding"/>
    <property type="evidence" value="ECO:0007669"/>
    <property type="project" value="UniProtKB-UniRule"/>
</dbReference>
<dbReference type="InterPro" id="IPR037068">
    <property type="entry name" value="DNA_primase_core_N_sf"/>
</dbReference>
<evidence type="ECO:0000256" key="11">
    <source>
        <dbReference type="ARBA" id="ARBA00023163"/>
    </source>
</evidence>
<dbReference type="PROSITE" id="PS50880">
    <property type="entry name" value="TOPRIM"/>
    <property type="match status" value="1"/>
</dbReference>
<dbReference type="Pfam" id="PF01807">
    <property type="entry name" value="Zn_ribbon_DnaG"/>
    <property type="match status" value="1"/>
</dbReference>
<comment type="caution">
    <text evidence="14">The sequence shown here is derived from an EMBL/GenBank/DDBJ whole genome shotgun (WGS) entry which is preliminary data.</text>
</comment>
<keyword evidence="2 12" id="KW-0639">Primosome</keyword>
<keyword evidence="6 12" id="KW-0479">Metal-binding</keyword>
<comment type="function">
    <text evidence="12">RNA polymerase that catalyzes the synthesis of short RNA molecules used as primers for DNA polymerase during DNA replication.</text>
</comment>
<comment type="subunit">
    <text evidence="12">Monomer. Interacts with DnaB.</text>
</comment>
<evidence type="ECO:0000313" key="15">
    <source>
        <dbReference type="Proteomes" id="UP000195950"/>
    </source>
</evidence>
<comment type="cofactor">
    <cofactor evidence="12">
        <name>Zn(2+)</name>
        <dbReference type="ChEBI" id="CHEBI:29105"/>
    </cofactor>
    <text evidence="12">Binds 1 zinc ion per monomer.</text>
</comment>
<sequence length="1322" mass="150783">MIPQDVIDNIINTANIVDVIGDYVKLKKAGVNYKGVCPFHGDKDASLVVSPAKNIWKCFGCGKGGNVITFVKEHEGMSFFEAVKLVASKYNITVPERELTDDERNKAKEREALQICLTFAQETFTAFLKKKEAAEYLETRGITPNILSKYGAGYSSSMFTALTELGSQKGYDMATMEKAGLITRKEDGKIFDRFVNRITFPFYSLSGLVIGFTGRSLEKDTQCKYLNSPETPLFHKGKTLFGIYQARQEISKSDKCYLVEGQFDVLSFVQSGYPNTVCGSGTALTLDQVRIIKKFTRNVTAVYDGDAAGMKASVRNMDIMLAEGMNVRAVLLPEGEDPDSFARKMGTEKLAKFLKKQETDFISFIYKAFESEMDDPIRKTEVLRIIAQSISVVPDKLQRQAYIVSLAERFNADGELITNLVAELQAVGKKSVPAQPTQPGLTGVEEAEELVKTGSKQVTLTWSVNRFSEGWGVCPVILITGIPGVSEVQELRRLSPIIRCRDKFEVKENMIEPEELSFLRSLTRTGFTVSMSKYKRERESYVDEKGEERYKLVDTEKEIGFNEYYIGLYSTFRESPENIKKIALERCSEVISYADATTRAFQTTDYARMLGVTKTALEHVLKPYLDIRKSEARFNSDALQVDGASLMFDPSRLPDYVDSDPAINRLWRAYQFFPYLDKNGRKLAYIFANGKKSFMRVGNFYIEPLLHVYDKESQANKRIVELTQANYPYPIYMEWISAEMLTLPSFKKRLWEEGDINFSNGTQNHLDLIMDSWAGKFKKCFELRMFGWYDEGFFAFSNAIVHDIDGKQQLQYVSDLGLVEHNKQYYYIPAFSKIYASERRDSDRYYLDRFIKYREPKAGCSINFQKWASLMNEVYKLNNNGMWAIIYSIMSAFRSDIYNVRRTFTALFFIGPTGSGKSQVGYSIRSLSMSPDAPAFNLNSGTPAALFSWLERYRNIPIMLEEYNDTQINPVIFQALKSAVYDGEGKQKRKDAVSKEIDSSQVNAALVIMGQESPQQDDNSLANRCIICEVPKRDDRSELEEEIFNELKGYEESGLHSVLLEILACRNSILQHYKKVYDEVFKSLKDEVRVSVKNTDGLSRILETVSMFVSVCRIVEEHTSLQLPFTAEQFFEIAIAKVIKQVESISSSNKMFNFFSILNFLIDTGSLVQGRDYKIEVPGKVTIKKQGRDTEIKTLEPIDTRVLYLNMTNIYPMYTQQLKGEAFSLQSLNTYFESNEAYIGKVRSTRYRWQEVKEVPKGDILANPAGEPTIDNSMKRIMVNKESNTSAVCFNYDILRDLLDVDFERDVQNYDQTPETEPGFRF</sequence>
<dbReference type="Proteomes" id="UP000195950">
    <property type="component" value="Unassembled WGS sequence"/>
</dbReference>
<dbReference type="SUPFAM" id="SSF57783">
    <property type="entry name" value="Zinc beta-ribbon"/>
    <property type="match status" value="1"/>
</dbReference>
<dbReference type="InterPro" id="IPR002694">
    <property type="entry name" value="Znf_CHC2"/>
</dbReference>
<dbReference type="Pfam" id="PF13155">
    <property type="entry name" value="Toprim_2"/>
    <property type="match status" value="1"/>
</dbReference>
<accession>A0A1Y4I8X9</accession>
<organism evidence="14 15">
    <name type="scientific">Parabacteroides distasonis</name>
    <dbReference type="NCBI Taxonomy" id="823"/>
    <lineage>
        <taxon>Bacteria</taxon>
        <taxon>Pseudomonadati</taxon>
        <taxon>Bacteroidota</taxon>
        <taxon>Bacteroidia</taxon>
        <taxon>Bacteroidales</taxon>
        <taxon>Tannerellaceae</taxon>
        <taxon>Parabacteroides</taxon>
    </lineage>
</organism>
<protein>
    <recommendedName>
        <fullName evidence="12">DNA primase</fullName>
        <ecNumber evidence="12">2.7.7.101</ecNumber>
    </recommendedName>
</protein>
<dbReference type="GO" id="GO:0005737">
    <property type="term" value="C:cytoplasm"/>
    <property type="evidence" value="ECO:0007669"/>
    <property type="project" value="TreeGrafter"/>
</dbReference>
<dbReference type="Pfam" id="PF08275">
    <property type="entry name" value="DNAG_N"/>
    <property type="match status" value="1"/>
</dbReference>
<evidence type="ECO:0000256" key="12">
    <source>
        <dbReference type="HAMAP-Rule" id="MF_00974"/>
    </source>
</evidence>
<dbReference type="GO" id="GO:1990077">
    <property type="term" value="C:primosome complex"/>
    <property type="evidence" value="ECO:0007669"/>
    <property type="project" value="UniProtKB-KW"/>
</dbReference>
<evidence type="ECO:0000256" key="5">
    <source>
        <dbReference type="ARBA" id="ARBA00022705"/>
    </source>
</evidence>
<dbReference type="GO" id="GO:0003677">
    <property type="term" value="F:DNA binding"/>
    <property type="evidence" value="ECO:0007669"/>
    <property type="project" value="UniProtKB-KW"/>
</dbReference>
<evidence type="ECO:0000256" key="10">
    <source>
        <dbReference type="ARBA" id="ARBA00023125"/>
    </source>
</evidence>
<evidence type="ECO:0000256" key="4">
    <source>
        <dbReference type="ARBA" id="ARBA00022695"/>
    </source>
</evidence>
<dbReference type="InterPro" id="IPR034151">
    <property type="entry name" value="TOPRIM_DnaG_bac"/>
</dbReference>
<dbReference type="Gene3D" id="3.90.980.10">
    <property type="entry name" value="DNA primase, catalytic core, N-terminal domain"/>
    <property type="match status" value="1"/>
</dbReference>
<comment type="catalytic activity">
    <reaction evidence="12">
        <text>ssDNA + n NTP = ssDNA/pppN(pN)n-1 hybrid + (n-1) diphosphate.</text>
        <dbReference type="EC" id="2.7.7.101"/>
    </reaction>
</comment>
<keyword evidence="11 12" id="KW-0804">Transcription</keyword>
<feature type="zinc finger region" description="CHC2-type" evidence="12">
    <location>
        <begin position="37"/>
        <end position="61"/>
    </location>
</feature>
<keyword evidence="3 12" id="KW-0808">Transferase</keyword>
<dbReference type="RefSeq" id="WP_087345552.1">
    <property type="nucleotide sequence ID" value="NZ_NFJX01000014.1"/>
</dbReference>
<dbReference type="GO" id="GO:0006269">
    <property type="term" value="P:DNA replication, synthesis of primer"/>
    <property type="evidence" value="ECO:0007669"/>
    <property type="project" value="UniProtKB-UniRule"/>
</dbReference>
<dbReference type="SMART" id="SM00493">
    <property type="entry name" value="TOPRIM"/>
    <property type="match status" value="1"/>
</dbReference>
<evidence type="ECO:0000256" key="1">
    <source>
        <dbReference type="ARBA" id="ARBA00022478"/>
    </source>
</evidence>
<dbReference type="InterPro" id="IPR036977">
    <property type="entry name" value="DNA_primase_Znf_CHC2"/>
</dbReference>
<evidence type="ECO:0000256" key="9">
    <source>
        <dbReference type="ARBA" id="ARBA00022842"/>
    </source>
</evidence>
<dbReference type="CDD" id="cd03364">
    <property type="entry name" value="TOPRIM_DnaG_primases"/>
    <property type="match status" value="1"/>
</dbReference>
<evidence type="ECO:0000256" key="2">
    <source>
        <dbReference type="ARBA" id="ARBA00022515"/>
    </source>
</evidence>
<keyword evidence="4 12" id="KW-0548">Nucleotidyltransferase</keyword>
<gene>
    <name evidence="12" type="primary">dnaG</name>
    <name evidence="14" type="ORF">B5F32_14565</name>
</gene>
<evidence type="ECO:0000256" key="6">
    <source>
        <dbReference type="ARBA" id="ARBA00022723"/>
    </source>
</evidence>
<dbReference type="PANTHER" id="PTHR30313:SF2">
    <property type="entry name" value="DNA PRIMASE"/>
    <property type="match status" value="1"/>
</dbReference>
<dbReference type="PANTHER" id="PTHR30313">
    <property type="entry name" value="DNA PRIMASE"/>
    <property type="match status" value="1"/>
</dbReference>
<name>A0A1Y4I8X9_PARDI</name>
<dbReference type="GO" id="GO:0003899">
    <property type="term" value="F:DNA-directed RNA polymerase activity"/>
    <property type="evidence" value="ECO:0007669"/>
    <property type="project" value="UniProtKB-UniRule"/>
</dbReference>
<dbReference type="GO" id="GO:0000428">
    <property type="term" value="C:DNA-directed RNA polymerase complex"/>
    <property type="evidence" value="ECO:0007669"/>
    <property type="project" value="UniProtKB-KW"/>
</dbReference>
<dbReference type="InterPro" id="IPR013264">
    <property type="entry name" value="DNAG_N"/>
</dbReference>
<dbReference type="InterPro" id="IPR006171">
    <property type="entry name" value="TOPRIM_dom"/>
</dbReference>
<dbReference type="EMBL" id="NFJX01000014">
    <property type="protein sequence ID" value="OUP16797.1"/>
    <property type="molecule type" value="Genomic_DNA"/>
</dbReference>
<dbReference type="InterPro" id="IPR006295">
    <property type="entry name" value="DNA_primase_DnaG"/>
</dbReference>
<keyword evidence="1 12" id="KW-0240">DNA-directed RNA polymerase</keyword>
<keyword evidence="10 12" id="KW-0238">DNA-binding</keyword>
<keyword evidence="8 12" id="KW-0862">Zinc</keyword>
<dbReference type="EC" id="2.7.7.101" evidence="12"/>
<evidence type="ECO:0000256" key="8">
    <source>
        <dbReference type="ARBA" id="ARBA00022833"/>
    </source>
</evidence>
<comment type="similarity">
    <text evidence="12">Belongs to the DnaG primase family.</text>
</comment>
<proteinExistence type="inferred from homology"/>
<dbReference type="HAMAP" id="MF_00974">
    <property type="entry name" value="DNA_primase_DnaG"/>
    <property type="match status" value="1"/>
</dbReference>
<dbReference type="Gene3D" id="3.90.580.10">
    <property type="entry name" value="Zinc finger, CHC2-type domain"/>
    <property type="match status" value="1"/>
</dbReference>
<dbReference type="SUPFAM" id="SSF56731">
    <property type="entry name" value="DNA primase core"/>
    <property type="match status" value="1"/>
</dbReference>